<comment type="similarity">
    <text evidence="3">Belongs to the ATPase gamma chain family.</text>
</comment>
<keyword evidence="7" id="KW-0472">Membrane</keyword>
<dbReference type="InterPro" id="IPR000131">
    <property type="entry name" value="ATP_synth_F1_gsu"/>
</dbReference>
<evidence type="ECO:0000256" key="5">
    <source>
        <dbReference type="ARBA" id="ARBA00022781"/>
    </source>
</evidence>
<comment type="caution">
    <text evidence="10">The sequence shown here is derived from an EMBL/GenBank/DDBJ whole genome shotgun (WGS) entry which is preliminary data.</text>
</comment>
<dbReference type="Pfam" id="PF00231">
    <property type="entry name" value="ATP-synt"/>
    <property type="match status" value="1"/>
</dbReference>
<dbReference type="Gene3D" id="3.40.1380.10">
    <property type="match status" value="1"/>
</dbReference>
<comment type="subcellular location">
    <subcellularLocation>
        <location evidence="2">Membrane</location>
        <topology evidence="2">Peripheral membrane protein</topology>
    </subcellularLocation>
</comment>
<dbReference type="SUPFAM" id="SSF52943">
    <property type="entry name" value="ATP synthase (F1-ATPase), gamma subunit"/>
    <property type="match status" value="1"/>
</dbReference>
<dbReference type="InterPro" id="IPR035968">
    <property type="entry name" value="ATP_synth_F1_ATPase_gsu"/>
</dbReference>
<sequence>MGGRLAEVTARIRSVEQLGGVMTAMRGIAAARLQQARALLPGIEAHAGLVGRAIATALRLEDGGEPPPGRGGTPPLALVLFCAEQGFAGIFSERILEAAGPDLASATLLVAGCRGAVLLAERGLAPAVALAMATQAGRIAHVADRLAEALYARVAAGRIVRADLVHARPGTGGAVEVVRRPLLPLDLRAFAVPAGHLPPLITLPPATLLARLATEYVFATLCAAAAESFAAENAARLETTAAAKGHVDETLARLAAEQQRLRQEEITSDIVELAAGAEALR</sequence>
<dbReference type="Proteomes" id="UP001375743">
    <property type="component" value="Unassembled WGS sequence"/>
</dbReference>
<evidence type="ECO:0000313" key="10">
    <source>
        <dbReference type="EMBL" id="MEK0083944.1"/>
    </source>
</evidence>
<dbReference type="RefSeq" id="WP_418159795.1">
    <property type="nucleotide sequence ID" value="NZ_JBBLZC010000011.1"/>
</dbReference>
<evidence type="ECO:0000313" key="11">
    <source>
        <dbReference type="Proteomes" id="UP001375743"/>
    </source>
</evidence>
<dbReference type="PRINTS" id="PR00126">
    <property type="entry name" value="ATPASEGAMMA"/>
</dbReference>
<proteinExistence type="inferred from homology"/>
<evidence type="ECO:0000256" key="3">
    <source>
        <dbReference type="ARBA" id="ARBA00007681"/>
    </source>
</evidence>
<keyword evidence="11" id="KW-1185">Reference proteome</keyword>
<evidence type="ECO:0000256" key="2">
    <source>
        <dbReference type="ARBA" id="ARBA00004170"/>
    </source>
</evidence>
<evidence type="ECO:0000256" key="4">
    <source>
        <dbReference type="ARBA" id="ARBA00022448"/>
    </source>
</evidence>
<protein>
    <submittedName>
        <fullName evidence="10">F0F1 ATP synthase subunit gamma</fullName>
    </submittedName>
</protein>
<organism evidence="10 11">
    <name type="scientific">Benzoatithermus flavus</name>
    <dbReference type="NCBI Taxonomy" id="3108223"/>
    <lineage>
        <taxon>Bacteria</taxon>
        <taxon>Pseudomonadati</taxon>
        <taxon>Pseudomonadota</taxon>
        <taxon>Alphaproteobacteria</taxon>
        <taxon>Geminicoccales</taxon>
        <taxon>Geminicoccaceae</taxon>
        <taxon>Benzoatithermus</taxon>
    </lineage>
</organism>
<name>A0ABU8XSQ1_9PROT</name>
<keyword evidence="6" id="KW-0406">Ion transport</keyword>
<evidence type="ECO:0000256" key="7">
    <source>
        <dbReference type="ARBA" id="ARBA00023136"/>
    </source>
</evidence>
<comment type="function">
    <text evidence="1">Produces ATP from ADP in the presence of a proton gradient across the membrane. The gamma chain is believed to be important in regulating ATPase activity and the flow of protons through the CF(0) complex.</text>
</comment>
<dbReference type="Gene3D" id="1.10.287.80">
    <property type="entry name" value="ATP synthase, gamma subunit, helix hairpin domain"/>
    <property type="match status" value="1"/>
</dbReference>
<reference evidence="10 11" key="1">
    <citation type="submission" date="2024-01" db="EMBL/GenBank/DDBJ databases">
        <title>Multi-omics insights into the function and evolution of sodium benzoate biodegradation pathways in Benzoatithermus flavus gen. nov., sp. nov. from hot spring.</title>
        <authorList>
            <person name="Hu C.-J."/>
            <person name="Li W.-J."/>
        </authorList>
    </citation>
    <scope>NUCLEOTIDE SEQUENCE [LARGE SCALE GENOMIC DNA]</scope>
    <source>
        <strain evidence="10 11">SYSU G07066</strain>
    </source>
</reference>
<evidence type="ECO:0000256" key="8">
    <source>
        <dbReference type="ARBA" id="ARBA00023196"/>
    </source>
</evidence>
<keyword evidence="9" id="KW-0066">ATP synthesis</keyword>
<keyword evidence="4" id="KW-0813">Transport</keyword>
<evidence type="ECO:0000256" key="9">
    <source>
        <dbReference type="ARBA" id="ARBA00023310"/>
    </source>
</evidence>
<evidence type="ECO:0000256" key="6">
    <source>
        <dbReference type="ARBA" id="ARBA00023065"/>
    </source>
</evidence>
<keyword evidence="5" id="KW-0375">Hydrogen ion transport</keyword>
<keyword evidence="8" id="KW-0139">CF(1)</keyword>
<accession>A0ABU8XSQ1</accession>
<dbReference type="EMBL" id="JBBLZC010000011">
    <property type="protein sequence ID" value="MEK0083944.1"/>
    <property type="molecule type" value="Genomic_DNA"/>
</dbReference>
<evidence type="ECO:0000256" key="1">
    <source>
        <dbReference type="ARBA" id="ARBA00003456"/>
    </source>
</evidence>
<gene>
    <name evidence="10" type="ORF">U1T56_12345</name>
</gene>